<evidence type="ECO:0000313" key="3">
    <source>
        <dbReference type="Proteomes" id="UP000268014"/>
    </source>
</evidence>
<dbReference type="WBParaSite" id="HPLM_0001462101-mRNA-1">
    <property type="protein sequence ID" value="HPLM_0001462101-mRNA-1"/>
    <property type="gene ID" value="HPLM_0001462101"/>
</dbReference>
<feature type="region of interest" description="Disordered" evidence="1">
    <location>
        <begin position="47"/>
        <end position="86"/>
    </location>
</feature>
<dbReference type="AlphaFoldDB" id="A0A0N4WSU0"/>
<protein>
    <submittedName>
        <fullName evidence="2 4">Uncharacterized protein</fullName>
    </submittedName>
</protein>
<organism evidence="4">
    <name type="scientific">Haemonchus placei</name>
    <name type="common">Barber's pole worm</name>
    <dbReference type="NCBI Taxonomy" id="6290"/>
    <lineage>
        <taxon>Eukaryota</taxon>
        <taxon>Metazoa</taxon>
        <taxon>Ecdysozoa</taxon>
        <taxon>Nematoda</taxon>
        <taxon>Chromadorea</taxon>
        <taxon>Rhabditida</taxon>
        <taxon>Rhabditina</taxon>
        <taxon>Rhabditomorpha</taxon>
        <taxon>Strongyloidea</taxon>
        <taxon>Trichostrongylidae</taxon>
        <taxon>Haemonchus</taxon>
    </lineage>
</organism>
<feature type="region of interest" description="Disordered" evidence="1">
    <location>
        <begin position="1"/>
        <end position="28"/>
    </location>
</feature>
<dbReference type="Proteomes" id="UP000268014">
    <property type="component" value="Unassembled WGS sequence"/>
</dbReference>
<gene>
    <name evidence="2" type="ORF">HPLM_LOCUS14613</name>
</gene>
<reference evidence="2 3" key="2">
    <citation type="submission" date="2018-11" db="EMBL/GenBank/DDBJ databases">
        <authorList>
            <consortium name="Pathogen Informatics"/>
        </authorList>
    </citation>
    <scope>NUCLEOTIDE SEQUENCE [LARGE SCALE GENOMIC DNA]</scope>
    <source>
        <strain evidence="2 3">MHpl1</strain>
    </source>
</reference>
<name>A0A0N4WSU0_HAEPC</name>
<feature type="compositionally biased region" description="Low complexity" evidence="1">
    <location>
        <begin position="76"/>
        <end position="86"/>
    </location>
</feature>
<feature type="compositionally biased region" description="Basic and acidic residues" evidence="1">
    <location>
        <begin position="51"/>
        <end position="61"/>
    </location>
</feature>
<evidence type="ECO:0000313" key="2">
    <source>
        <dbReference type="EMBL" id="VDO53415.1"/>
    </source>
</evidence>
<evidence type="ECO:0000256" key="1">
    <source>
        <dbReference type="SAM" id="MobiDB-lite"/>
    </source>
</evidence>
<dbReference type="EMBL" id="UZAF01018630">
    <property type="protein sequence ID" value="VDO53415.1"/>
    <property type="molecule type" value="Genomic_DNA"/>
</dbReference>
<proteinExistence type="predicted"/>
<accession>A0A0N4WSU0</accession>
<feature type="compositionally biased region" description="Acidic residues" evidence="1">
    <location>
        <begin position="11"/>
        <end position="22"/>
    </location>
</feature>
<reference evidence="4" key="1">
    <citation type="submission" date="2017-02" db="UniProtKB">
        <authorList>
            <consortium name="WormBaseParasite"/>
        </authorList>
    </citation>
    <scope>IDENTIFICATION</scope>
</reference>
<sequence length="86" mass="10139">MVPNVKHDDLSETEESEEELEEQGQRSASWMMENWVATIFSMIFLEGETTDGERSKSDKKFPMLKRRLATSKNEQRTNNNNEQRRT</sequence>
<feature type="compositionally biased region" description="Basic and acidic residues" evidence="1">
    <location>
        <begin position="1"/>
        <end position="10"/>
    </location>
</feature>
<evidence type="ECO:0000313" key="4">
    <source>
        <dbReference type="WBParaSite" id="HPLM_0001462101-mRNA-1"/>
    </source>
</evidence>
<keyword evidence="3" id="KW-1185">Reference proteome</keyword>